<dbReference type="GeneID" id="39419785"/>
<dbReference type="AlphaFoldDB" id="A0A484I8B3"/>
<name>A0A484I8B3_9ARCH</name>
<dbReference type="SUPFAM" id="SSF48695">
    <property type="entry name" value="Multiheme cytochromes"/>
    <property type="match status" value="1"/>
</dbReference>
<dbReference type="InterPro" id="IPR040572">
    <property type="entry name" value="TackOD1"/>
</dbReference>
<proteinExistence type="predicted"/>
<dbReference type="Proteomes" id="UP000294299">
    <property type="component" value="Chromosome NFRAN"/>
</dbReference>
<evidence type="ECO:0000313" key="2">
    <source>
        <dbReference type="EMBL" id="VFJ12534.1"/>
    </source>
</evidence>
<reference evidence="2 3" key="1">
    <citation type="submission" date="2019-02" db="EMBL/GenBank/DDBJ databases">
        <authorList>
            <person name="Lehtovirta-Morley E L."/>
        </authorList>
    </citation>
    <scope>NUCLEOTIDE SEQUENCE [LARGE SCALE GENOMIC DNA]</scope>
    <source>
        <strain evidence="2">NFRAN1</strain>
    </source>
</reference>
<evidence type="ECO:0000259" key="1">
    <source>
        <dbReference type="Pfam" id="PF18551"/>
    </source>
</evidence>
<feature type="domain" description="Thaumarchaeal output" evidence="1">
    <location>
        <begin position="280"/>
        <end position="422"/>
    </location>
</feature>
<protein>
    <recommendedName>
        <fullName evidence="1">Thaumarchaeal output domain-containing protein</fullName>
    </recommendedName>
</protein>
<evidence type="ECO:0000313" key="3">
    <source>
        <dbReference type="Proteomes" id="UP000294299"/>
    </source>
</evidence>
<dbReference type="EMBL" id="LR216287">
    <property type="protein sequence ID" value="VFJ12534.1"/>
    <property type="molecule type" value="Genomic_DNA"/>
</dbReference>
<dbReference type="OrthoDB" id="11504at2157"/>
<dbReference type="KEGG" id="nfn:NFRAN_0213"/>
<sequence>MQYSDDYVKFITKSLNKCSTILENPSVEGYKKLNQELDQIISYSKLEDHSNIQIITEKVKYIVDSLVTGHKLTNQILDLLNKCLRKIKEDITIQNHILDLNFVEEIKTIYDTIKKNEKDFIYSKNLKVLLITNDQFLSNLILNSVDSSIEIQTIENYSKAFDLVKNNGFDIIICDVTEDNFITEDFILTYSKTIPIAIFYRSRDLQLVLKTAKLGVRNVISSDEMAIKYLVKTLHTIYAEWEKQKKKIMLKPLLEDPNTKILVRDMLLTELPIVQKVRSHLTNEINVNSAIRDSYDLKVNDLIVSNSSLIDSLVKENFLIKEKVKNALTCPNCHAVDLDINYQCISCHDELFTKYDEVMVHQTCGFTGLRQDFIIGNNSYCPKCNKKISNSNEIIKKASYRCQKCLKFFEEPYIFYSCNFCNYGPFVHINGRTQPIYKYNINPKFEREFKKNFFILQKLSDYLIKLDYKLSFNEKADTNIATETFFDLVARKEEQTIIFVIFTSNLEYNIELLYNIETFRGHSTKVNPIVISLNEPDQLLVNILLKFNIFLIVSDNDGEILSKTKEYLSRV</sequence>
<dbReference type="RefSeq" id="WP_134482648.1">
    <property type="nucleotide sequence ID" value="NZ_LR216287.1"/>
</dbReference>
<gene>
    <name evidence="2" type="ORF">NFRAN_0213</name>
</gene>
<dbReference type="InterPro" id="IPR036280">
    <property type="entry name" value="Multihaem_cyt_sf"/>
</dbReference>
<keyword evidence="3" id="KW-1185">Reference proteome</keyword>
<dbReference type="Pfam" id="PF18551">
    <property type="entry name" value="TackOD1"/>
    <property type="match status" value="1"/>
</dbReference>
<organism evidence="2 3">
    <name type="scientific">Candidatus Nitrosocosmicus franklandianus</name>
    <dbReference type="NCBI Taxonomy" id="1798806"/>
    <lineage>
        <taxon>Archaea</taxon>
        <taxon>Nitrososphaerota</taxon>
        <taxon>Nitrososphaeria</taxon>
        <taxon>Nitrososphaerales</taxon>
        <taxon>Nitrososphaeraceae</taxon>
        <taxon>Candidatus Nitrosocosmicus</taxon>
    </lineage>
</organism>
<accession>A0A484I8B3</accession>